<dbReference type="GO" id="GO:0030170">
    <property type="term" value="F:pyridoxal phosphate binding"/>
    <property type="evidence" value="ECO:0007669"/>
    <property type="project" value="TreeGrafter"/>
</dbReference>
<dbReference type="InterPro" id="IPR015421">
    <property type="entry name" value="PyrdxlP-dep_Trfase_major"/>
</dbReference>
<evidence type="ECO:0000313" key="1">
    <source>
        <dbReference type="EMBL" id="GCE22069.1"/>
    </source>
</evidence>
<sequence>MQWQVMLFDTTVGEAEIEAVAKVLASRWLSMGSITAAFEQEFAQSLNVPEAVAVSSGTAALHVAVLALGLGPGDEVIIPSLSFVASAAVVTMSGAQPIFADIKGPEDLTMDPEDLEMRITSRTKAIVVMHYGGYACDMKSILALAHKYNLIVIEDAAHAPLVRTDAGNWAPWGILVVSASLLPKT</sequence>
<dbReference type="RefSeq" id="WP_126554590.1">
    <property type="nucleotide sequence ID" value="NZ_BIFS01000002.1"/>
</dbReference>
<dbReference type="Proteomes" id="UP000287188">
    <property type="component" value="Unassembled WGS sequence"/>
</dbReference>
<dbReference type="InterPro" id="IPR000653">
    <property type="entry name" value="DegT/StrS_aminotransferase"/>
</dbReference>
<reference evidence="2" key="1">
    <citation type="submission" date="2018-12" db="EMBL/GenBank/DDBJ databases">
        <title>Tengunoibacter tsumagoiensis gen. nov., sp. nov., Dictyobacter kobayashii sp. nov., D. alpinus sp. nov., and D. joshuensis sp. nov. and description of Dictyobacteraceae fam. nov. within the order Ktedonobacterales isolated from Tengu-no-mugimeshi.</title>
        <authorList>
            <person name="Wang C.M."/>
            <person name="Zheng Y."/>
            <person name="Sakai Y."/>
            <person name="Toyoda A."/>
            <person name="Minakuchi Y."/>
            <person name="Abe K."/>
            <person name="Yokota A."/>
            <person name="Yabe S."/>
        </authorList>
    </citation>
    <scope>NUCLEOTIDE SEQUENCE [LARGE SCALE GENOMIC DNA]</scope>
    <source>
        <strain evidence="2">Uno11</strain>
    </source>
</reference>
<keyword evidence="2" id="KW-1185">Reference proteome</keyword>
<dbReference type="OrthoDB" id="144543at2"/>
<dbReference type="Gene3D" id="3.40.640.10">
    <property type="entry name" value="Type I PLP-dependent aspartate aminotransferase-like (Major domain)"/>
    <property type="match status" value="1"/>
</dbReference>
<proteinExistence type="predicted"/>
<dbReference type="GO" id="GO:0008483">
    <property type="term" value="F:transaminase activity"/>
    <property type="evidence" value="ECO:0007669"/>
    <property type="project" value="TreeGrafter"/>
</dbReference>
<name>A0A402ASJ0_9CHLR</name>
<dbReference type="EMBL" id="BIFS01000002">
    <property type="protein sequence ID" value="GCE22069.1"/>
    <property type="molecule type" value="Genomic_DNA"/>
</dbReference>
<dbReference type="PANTHER" id="PTHR30244">
    <property type="entry name" value="TRANSAMINASE"/>
    <property type="match status" value="1"/>
</dbReference>
<gene>
    <name evidence="1" type="ORF">KDK_58690</name>
</gene>
<evidence type="ECO:0008006" key="3">
    <source>
        <dbReference type="Google" id="ProtNLM"/>
    </source>
</evidence>
<dbReference type="SUPFAM" id="SSF53383">
    <property type="entry name" value="PLP-dependent transferases"/>
    <property type="match status" value="1"/>
</dbReference>
<dbReference type="InterPro" id="IPR015424">
    <property type="entry name" value="PyrdxlP-dep_Trfase"/>
</dbReference>
<accession>A0A402ASJ0</accession>
<dbReference type="GO" id="GO:0000271">
    <property type="term" value="P:polysaccharide biosynthetic process"/>
    <property type="evidence" value="ECO:0007669"/>
    <property type="project" value="TreeGrafter"/>
</dbReference>
<evidence type="ECO:0000313" key="2">
    <source>
        <dbReference type="Proteomes" id="UP000287188"/>
    </source>
</evidence>
<dbReference type="Pfam" id="PF01041">
    <property type="entry name" value="DegT_DnrJ_EryC1"/>
    <property type="match status" value="1"/>
</dbReference>
<dbReference type="PANTHER" id="PTHR30244:SF34">
    <property type="entry name" value="DTDP-4-AMINO-4,6-DIDEOXYGALACTOSE TRANSAMINASE"/>
    <property type="match status" value="1"/>
</dbReference>
<protein>
    <recommendedName>
        <fullName evidence="3">Aminotransferase class I/classII domain-containing protein</fullName>
    </recommendedName>
</protein>
<comment type="caution">
    <text evidence="1">The sequence shown here is derived from an EMBL/GenBank/DDBJ whole genome shotgun (WGS) entry which is preliminary data.</text>
</comment>
<organism evidence="1 2">
    <name type="scientific">Dictyobacter kobayashii</name>
    <dbReference type="NCBI Taxonomy" id="2014872"/>
    <lineage>
        <taxon>Bacteria</taxon>
        <taxon>Bacillati</taxon>
        <taxon>Chloroflexota</taxon>
        <taxon>Ktedonobacteria</taxon>
        <taxon>Ktedonobacterales</taxon>
        <taxon>Dictyobacteraceae</taxon>
        <taxon>Dictyobacter</taxon>
    </lineage>
</organism>
<dbReference type="AlphaFoldDB" id="A0A402ASJ0"/>